<dbReference type="RefSeq" id="WP_010386081.1">
    <property type="nucleotide sequence ID" value="NZ_AHCD03000035.1"/>
</dbReference>
<protein>
    <recommendedName>
        <fullName evidence="4">H-type lectin domain-containing protein</fullName>
    </recommendedName>
</protein>
<accession>A0A8T0C4X7</accession>
<dbReference type="SUPFAM" id="SSF141086">
    <property type="entry name" value="Agglutinin HPA-like"/>
    <property type="match status" value="1"/>
</dbReference>
<name>A0A8T0C4X7_9GAMM</name>
<organism evidence="2 3">
    <name type="scientific">Pseudoalteromonas rubra</name>
    <dbReference type="NCBI Taxonomy" id="43658"/>
    <lineage>
        <taxon>Bacteria</taxon>
        <taxon>Pseudomonadati</taxon>
        <taxon>Pseudomonadota</taxon>
        <taxon>Gammaproteobacteria</taxon>
        <taxon>Alteromonadales</taxon>
        <taxon>Pseudoalteromonadaceae</taxon>
        <taxon>Pseudoalteromonas</taxon>
    </lineage>
</organism>
<dbReference type="AlphaFoldDB" id="A0A8T0C4X7"/>
<dbReference type="Proteomes" id="UP000016480">
    <property type="component" value="Unassembled WGS sequence"/>
</dbReference>
<evidence type="ECO:0000313" key="3">
    <source>
        <dbReference type="Proteomes" id="UP000016480"/>
    </source>
</evidence>
<dbReference type="EMBL" id="AHCD03000035">
    <property type="protein sequence ID" value="KAF7785729.1"/>
    <property type="molecule type" value="Genomic_DNA"/>
</dbReference>
<reference evidence="2 3" key="1">
    <citation type="journal article" date="2012" name="J. Bacteriol.">
        <title>Genome sequence of the cycloprodigiosin-producing bacterial strain Pseudoalteromonas rubra ATCC 29570(T).</title>
        <authorList>
            <person name="Xie B.B."/>
            <person name="Shu Y.L."/>
            <person name="Qin Q.L."/>
            <person name="Rong J.C."/>
            <person name="Zhang X.Y."/>
            <person name="Chen X.L."/>
            <person name="Zhou B.C."/>
            <person name="Zhang Y.Z."/>
        </authorList>
    </citation>
    <scope>NUCLEOTIDE SEQUENCE [LARGE SCALE GENOMIC DNA]</scope>
    <source>
        <strain evidence="2 3">DSM 6842</strain>
    </source>
</reference>
<evidence type="ECO:0008006" key="4">
    <source>
        <dbReference type="Google" id="ProtNLM"/>
    </source>
</evidence>
<dbReference type="Gene3D" id="2.60.40.2080">
    <property type="match status" value="1"/>
</dbReference>
<dbReference type="GeneID" id="61357945"/>
<feature type="region of interest" description="Disordered" evidence="1">
    <location>
        <begin position="1"/>
        <end position="31"/>
    </location>
</feature>
<sequence length="101" mass="10954">MFQVVGKVASDGSKRSGAGFSSEKLRPGETKGHYQVTFNDPFVSEPVILVTANVKQQGNYDVAFNATVHSADTDKFEVQIQSPETPLECGFDFIAIGVLEQ</sequence>
<evidence type="ECO:0000256" key="1">
    <source>
        <dbReference type="SAM" id="MobiDB-lite"/>
    </source>
</evidence>
<gene>
    <name evidence="2" type="ORF">PRUB_a0098</name>
</gene>
<comment type="caution">
    <text evidence="2">The sequence shown here is derived from an EMBL/GenBank/DDBJ whole genome shotgun (WGS) entry which is preliminary data.</text>
</comment>
<proteinExistence type="predicted"/>
<evidence type="ECO:0000313" key="2">
    <source>
        <dbReference type="EMBL" id="KAF7785729.1"/>
    </source>
</evidence>
<dbReference type="InterPro" id="IPR037221">
    <property type="entry name" value="H-type_lectin_dom_sf"/>
</dbReference>